<dbReference type="RefSeq" id="WP_053222336.1">
    <property type="nucleotide sequence ID" value="NZ_JSVA01000004.1"/>
</dbReference>
<keyword evidence="6" id="KW-1185">Reference proteome</keyword>
<dbReference type="OrthoDB" id="1490890at2"/>
<protein>
    <recommendedName>
        <fullName evidence="7">Gliding motility protein GldM</fullName>
    </recommendedName>
</protein>
<dbReference type="Pfam" id="PF12080">
    <property type="entry name" value="GldM_4th"/>
    <property type="match status" value="1"/>
</dbReference>
<dbReference type="NCBIfam" id="TIGR03517">
    <property type="entry name" value="GldM_gliding"/>
    <property type="match status" value="1"/>
</dbReference>
<dbReference type="Proteomes" id="UP000036908">
    <property type="component" value="Unassembled WGS sequence"/>
</dbReference>
<dbReference type="AlphaFoldDB" id="A0A0L8APK2"/>
<feature type="domain" description="Gliding motility-associated protein GldM second immunoglobulin-like" evidence="4">
    <location>
        <begin position="332"/>
        <end position="412"/>
    </location>
</feature>
<dbReference type="Pfam" id="PF21602">
    <property type="entry name" value="GldM_3rd"/>
    <property type="match status" value="1"/>
</dbReference>
<dbReference type="InterPro" id="IPR048406">
    <property type="entry name" value="GldM_Ig-like-2"/>
</dbReference>
<evidence type="ECO:0008006" key="7">
    <source>
        <dbReference type="Google" id="ProtNLM"/>
    </source>
</evidence>
<organism evidence="5 6">
    <name type="scientific">Roseivirga seohaensis subsp. aquiponti</name>
    <dbReference type="NCBI Taxonomy" id="1566026"/>
    <lineage>
        <taxon>Bacteria</taxon>
        <taxon>Pseudomonadati</taxon>
        <taxon>Bacteroidota</taxon>
        <taxon>Cytophagia</taxon>
        <taxon>Cytophagales</taxon>
        <taxon>Roseivirgaceae</taxon>
        <taxon>Roseivirga</taxon>
    </lineage>
</organism>
<evidence type="ECO:0000313" key="5">
    <source>
        <dbReference type="EMBL" id="KOF04102.1"/>
    </source>
</evidence>
<evidence type="ECO:0000313" key="6">
    <source>
        <dbReference type="Proteomes" id="UP000036908"/>
    </source>
</evidence>
<name>A0A0L8APK2_9BACT</name>
<dbReference type="InterPro" id="IPR048405">
    <property type="entry name" value="GldM_Ig-like-1"/>
</dbReference>
<evidence type="ECO:0000259" key="2">
    <source>
        <dbReference type="Pfam" id="PF12081"/>
    </source>
</evidence>
<accession>A0A0L8APK2</accession>
<dbReference type="InterPro" id="IPR022720">
    <property type="entry name" value="Motility-assoc_prot_GldM_N"/>
</dbReference>
<feature type="domain" description="Gliding motility-associated protein GldM C-terminal" evidence="1">
    <location>
        <begin position="415"/>
        <end position="533"/>
    </location>
</feature>
<gene>
    <name evidence="5" type="ORF">OB69_03715</name>
</gene>
<dbReference type="Pfam" id="PF12081">
    <property type="entry name" value="GldM_1st"/>
    <property type="match status" value="1"/>
</dbReference>
<dbReference type="PATRIC" id="fig|1566026.4.peg.2514"/>
<dbReference type="Pfam" id="PF21601">
    <property type="entry name" value="GldM_2nd"/>
    <property type="match status" value="1"/>
</dbReference>
<sequence length="534" mass="58608">MAGGKETPRQKMIGMMYLVLTALLALQIKDTVLEKFVLMEAGLETSNEVYATSNAQVLASIDKAAKDQGSKETDMAVVNAAKQVRQKTTDIVEYLAGIKQEVGLKSSGGDAEAIYERSTLKKYEEPSNYLVEQKKADEIKVRLDTYNDEMKSILSQIGINKNWQSLALDASEIEFYKNNPEEKDKDFANLNFYKTPLAAVLAQLTFYENQIYARESEALGLLGGRVGATAVKGFDQITGTVLPVSNVVTAGTEFEAELFLTASNSALEPTMTYNGSKLTVENGRGKVKFRASATNYVDNLSKQTFRAEITYSDGGEIKTVPIVHEYMVAKPVIEVKAEAIQNLYQNSANVLQINVPSLGPAYNPSFTVKGAEQRAGSKKGEVVVIPTTGTRNVTIGVSSGGAFIDNVSFTVKSIPRPKFVVKVDGKDYNAESGYNGIPNKLSLILEPDEDFLKNFKSDANFFISKGKVMLIQNNRQSGTINIDAATTDVDLAPLKSRMRAGDRLRVIVEEYTRLNFANQKEVVKYSDGQEININ</sequence>
<feature type="domain" description="Gliding motility-associated protein GldM first immunoglobulin-like" evidence="3">
    <location>
        <begin position="234"/>
        <end position="330"/>
    </location>
</feature>
<evidence type="ECO:0000259" key="1">
    <source>
        <dbReference type="Pfam" id="PF12080"/>
    </source>
</evidence>
<feature type="domain" description="Gliding motility-associated protein GldM N-terminal" evidence="2">
    <location>
        <begin position="32"/>
        <end position="220"/>
    </location>
</feature>
<dbReference type="InterPro" id="IPR019859">
    <property type="entry name" value="Motility-assoc_prot_GldM"/>
</dbReference>
<evidence type="ECO:0000259" key="4">
    <source>
        <dbReference type="Pfam" id="PF21602"/>
    </source>
</evidence>
<comment type="caution">
    <text evidence="5">The sequence shown here is derived from an EMBL/GenBank/DDBJ whole genome shotgun (WGS) entry which is preliminary data.</text>
</comment>
<dbReference type="InterPro" id="IPR022719">
    <property type="entry name" value="Motility-assoc_prot_GldM_C"/>
</dbReference>
<evidence type="ECO:0000259" key="3">
    <source>
        <dbReference type="Pfam" id="PF21601"/>
    </source>
</evidence>
<dbReference type="EMBL" id="JSVA01000004">
    <property type="protein sequence ID" value="KOF04102.1"/>
    <property type="molecule type" value="Genomic_DNA"/>
</dbReference>
<reference evidence="6" key="1">
    <citation type="submission" date="2014-11" db="EMBL/GenBank/DDBJ databases">
        <title>Genome sequencing of Roseivirga sp. D-25.</title>
        <authorList>
            <person name="Selvaratnam C."/>
            <person name="Thevarajoo S."/>
            <person name="Goh K.M."/>
            <person name="Eee R."/>
            <person name="Chan K.-G."/>
            <person name="Chong C.S."/>
        </authorList>
    </citation>
    <scope>NUCLEOTIDE SEQUENCE [LARGE SCALE GENOMIC DNA]</scope>
    <source>
        <strain evidence="6">D-25</strain>
    </source>
</reference>
<proteinExistence type="predicted"/>